<dbReference type="EMBL" id="BAAAPC010000019">
    <property type="protein sequence ID" value="GAA2009222.1"/>
    <property type="molecule type" value="Genomic_DNA"/>
</dbReference>
<accession>A0ABN2TGW9</accession>
<evidence type="ECO:0000313" key="3">
    <source>
        <dbReference type="Proteomes" id="UP001501585"/>
    </source>
</evidence>
<reference evidence="2 3" key="1">
    <citation type="journal article" date="2019" name="Int. J. Syst. Evol. Microbiol.">
        <title>The Global Catalogue of Microorganisms (GCM) 10K type strain sequencing project: providing services to taxonomists for standard genome sequencing and annotation.</title>
        <authorList>
            <consortium name="The Broad Institute Genomics Platform"/>
            <consortium name="The Broad Institute Genome Sequencing Center for Infectious Disease"/>
            <person name="Wu L."/>
            <person name="Ma J."/>
        </authorList>
    </citation>
    <scope>NUCLEOTIDE SEQUENCE [LARGE SCALE GENOMIC DNA]</scope>
    <source>
        <strain evidence="2 3">JCM 15313</strain>
    </source>
</reference>
<protein>
    <submittedName>
        <fullName evidence="2">Uncharacterized protein</fullName>
    </submittedName>
</protein>
<comment type="caution">
    <text evidence="2">The sequence shown here is derived from an EMBL/GenBank/DDBJ whole genome shotgun (WGS) entry which is preliminary data.</text>
</comment>
<name>A0ABN2TGW9_9ACTN</name>
<feature type="region of interest" description="Disordered" evidence="1">
    <location>
        <begin position="65"/>
        <end position="93"/>
    </location>
</feature>
<gene>
    <name evidence="2" type="ORF">GCM10009799_41320</name>
</gene>
<organism evidence="2 3">
    <name type="scientific">Nocardiopsis rhodophaea</name>
    <dbReference type="NCBI Taxonomy" id="280238"/>
    <lineage>
        <taxon>Bacteria</taxon>
        <taxon>Bacillati</taxon>
        <taxon>Actinomycetota</taxon>
        <taxon>Actinomycetes</taxon>
        <taxon>Streptosporangiales</taxon>
        <taxon>Nocardiopsidaceae</taxon>
        <taxon>Nocardiopsis</taxon>
    </lineage>
</organism>
<evidence type="ECO:0000313" key="2">
    <source>
        <dbReference type="EMBL" id="GAA2009222.1"/>
    </source>
</evidence>
<feature type="compositionally biased region" description="Polar residues" evidence="1">
    <location>
        <begin position="71"/>
        <end position="93"/>
    </location>
</feature>
<proteinExistence type="predicted"/>
<keyword evidence="3" id="KW-1185">Reference proteome</keyword>
<sequence>MADVHRNVLERYLAELQALGRGEHHQRMVGQLGIFLTGIRRHHWDASLHADAVLFTEDVPRQAKRLPRPWPSTSWHRSKIPPTSTGGRTLSSG</sequence>
<evidence type="ECO:0000256" key="1">
    <source>
        <dbReference type="SAM" id="MobiDB-lite"/>
    </source>
</evidence>
<dbReference type="Proteomes" id="UP001501585">
    <property type="component" value="Unassembled WGS sequence"/>
</dbReference>